<evidence type="ECO:0000313" key="2">
    <source>
        <dbReference type="Proteomes" id="UP001454036"/>
    </source>
</evidence>
<name>A0AAV3NKQ1_LITER</name>
<protein>
    <submittedName>
        <fullName evidence="1">Uncharacterized protein</fullName>
    </submittedName>
</protein>
<reference evidence="1 2" key="1">
    <citation type="submission" date="2024-01" db="EMBL/GenBank/DDBJ databases">
        <title>The complete chloroplast genome sequence of Lithospermum erythrorhizon: insights into the phylogenetic relationship among Boraginaceae species and the maternal lineages of purple gromwells.</title>
        <authorList>
            <person name="Okada T."/>
            <person name="Watanabe K."/>
        </authorList>
    </citation>
    <scope>NUCLEOTIDE SEQUENCE [LARGE SCALE GENOMIC DNA]</scope>
</reference>
<evidence type="ECO:0000313" key="1">
    <source>
        <dbReference type="EMBL" id="GAA0139949.1"/>
    </source>
</evidence>
<keyword evidence="2" id="KW-1185">Reference proteome</keyword>
<proteinExistence type="predicted"/>
<dbReference type="Proteomes" id="UP001454036">
    <property type="component" value="Unassembled WGS sequence"/>
</dbReference>
<gene>
    <name evidence="1" type="ORF">LIER_01391</name>
</gene>
<comment type="caution">
    <text evidence="1">The sequence shown here is derived from an EMBL/GenBank/DDBJ whole genome shotgun (WGS) entry which is preliminary data.</text>
</comment>
<dbReference type="AlphaFoldDB" id="A0AAV3NKQ1"/>
<sequence length="108" mass="11732">MSLLVMVHLRYQRGLKNLKLPPSQDDSMHANSGKTNTFSAAYGNGAVAASGGHDRNGVAASYTSKLTYRSLLSDIIQPQDMKELCSVLVVYSAKTAKKMADERNALKK</sequence>
<dbReference type="EMBL" id="BAABME010000133">
    <property type="protein sequence ID" value="GAA0139949.1"/>
    <property type="molecule type" value="Genomic_DNA"/>
</dbReference>
<accession>A0AAV3NKQ1</accession>
<organism evidence="1 2">
    <name type="scientific">Lithospermum erythrorhizon</name>
    <name type="common">Purple gromwell</name>
    <name type="synonym">Lithospermum officinale var. erythrorhizon</name>
    <dbReference type="NCBI Taxonomy" id="34254"/>
    <lineage>
        <taxon>Eukaryota</taxon>
        <taxon>Viridiplantae</taxon>
        <taxon>Streptophyta</taxon>
        <taxon>Embryophyta</taxon>
        <taxon>Tracheophyta</taxon>
        <taxon>Spermatophyta</taxon>
        <taxon>Magnoliopsida</taxon>
        <taxon>eudicotyledons</taxon>
        <taxon>Gunneridae</taxon>
        <taxon>Pentapetalae</taxon>
        <taxon>asterids</taxon>
        <taxon>lamiids</taxon>
        <taxon>Boraginales</taxon>
        <taxon>Boraginaceae</taxon>
        <taxon>Boraginoideae</taxon>
        <taxon>Lithospermeae</taxon>
        <taxon>Lithospermum</taxon>
    </lineage>
</organism>